<keyword evidence="5 11" id="KW-0378">Hydrolase</keyword>
<evidence type="ECO:0000256" key="8">
    <source>
        <dbReference type="ARBA" id="ARBA00023102"/>
    </source>
</evidence>
<evidence type="ECO:0000256" key="4">
    <source>
        <dbReference type="ARBA" id="ARBA00022755"/>
    </source>
</evidence>
<keyword evidence="2 11" id="KW-0554">One-carbon metabolism</keyword>
<comment type="catalytic activity">
    <reaction evidence="11">
        <text>(6R)-5,10-methenyltetrahydrofolate + H2O = (6R)-10-formyltetrahydrofolate + H(+)</text>
        <dbReference type="Rhea" id="RHEA:23700"/>
        <dbReference type="ChEBI" id="CHEBI:15377"/>
        <dbReference type="ChEBI" id="CHEBI:15378"/>
        <dbReference type="ChEBI" id="CHEBI:57455"/>
        <dbReference type="ChEBI" id="CHEBI:195366"/>
        <dbReference type="EC" id="3.5.4.9"/>
    </reaction>
</comment>
<feature type="domain" description="Tetrahydrofolate dehydrogenase/cyclohydrolase NAD(P)-binding" evidence="13">
    <location>
        <begin position="131"/>
        <end position="278"/>
    </location>
</feature>
<dbReference type="GO" id="GO:0000105">
    <property type="term" value="P:L-histidine biosynthetic process"/>
    <property type="evidence" value="ECO:0007669"/>
    <property type="project" value="UniProtKB-KW"/>
</dbReference>
<dbReference type="GO" id="GO:0004477">
    <property type="term" value="F:methenyltetrahydrofolate cyclohydrolase activity"/>
    <property type="evidence" value="ECO:0007669"/>
    <property type="project" value="UniProtKB-UniRule"/>
</dbReference>
<dbReference type="RefSeq" id="WP_011883575.1">
    <property type="nucleotide sequence ID" value="NC_023030.2"/>
</dbReference>
<evidence type="ECO:0000256" key="10">
    <source>
        <dbReference type="ARBA" id="ARBA00023268"/>
    </source>
</evidence>
<dbReference type="GO" id="GO:0009086">
    <property type="term" value="P:methionine biosynthetic process"/>
    <property type="evidence" value="ECO:0007669"/>
    <property type="project" value="UniProtKB-KW"/>
</dbReference>
<keyword evidence="9 11" id="KW-0486">Methionine biosynthesis</keyword>
<dbReference type="SUPFAM" id="SSF53223">
    <property type="entry name" value="Aminoacid dehydrogenase-like, N-terminal domain"/>
    <property type="match status" value="1"/>
</dbReference>
<evidence type="ECO:0000259" key="12">
    <source>
        <dbReference type="Pfam" id="PF00763"/>
    </source>
</evidence>
<dbReference type="GO" id="GO:0035999">
    <property type="term" value="P:tetrahydrofolate interconversion"/>
    <property type="evidence" value="ECO:0007669"/>
    <property type="project" value="UniProtKB-UniRule"/>
</dbReference>
<keyword evidence="8 11" id="KW-0368">Histidine biosynthesis</keyword>
<evidence type="ECO:0000256" key="7">
    <source>
        <dbReference type="ARBA" id="ARBA00023002"/>
    </source>
</evidence>
<dbReference type="AlphaFoldDB" id="A0A0F6CLI7"/>
<evidence type="ECO:0000256" key="5">
    <source>
        <dbReference type="ARBA" id="ARBA00022801"/>
    </source>
</evidence>
<dbReference type="InterPro" id="IPR000672">
    <property type="entry name" value="THF_DH/CycHdrlase"/>
</dbReference>
<dbReference type="Gene3D" id="3.40.50.720">
    <property type="entry name" value="NAD(P)-binding Rossmann-like Domain"/>
    <property type="match status" value="1"/>
</dbReference>
<dbReference type="GO" id="GO:0005829">
    <property type="term" value="C:cytosol"/>
    <property type="evidence" value="ECO:0007669"/>
    <property type="project" value="TreeGrafter"/>
</dbReference>
<evidence type="ECO:0000256" key="11">
    <source>
        <dbReference type="HAMAP-Rule" id="MF_01576"/>
    </source>
</evidence>
<evidence type="ECO:0000259" key="13">
    <source>
        <dbReference type="Pfam" id="PF02882"/>
    </source>
</evidence>
<comment type="function">
    <text evidence="11">Catalyzes the oxidation of 5,10-methylenetetrahydrofolate to 5,10-methenyltetrahydrofolate and then the hydrolysis of 5,10-methenyltetrahydrofolate to 10-formyltetrahydrofolate.</text>
</comment>
<feature type="domain" description="Tetrahydrofolate dehydrogenase/cyclohydrolase catalytic" evidence="12">
    <location>
        <begin position="5"/>
        <end position="114"/>
    </location>
</feature>
<comment type="similarity">
    <text evidence="11">Belongs to the tetrahydrofolate dehydrogenase/cyclohydrolase family.</text>
</comment>
<dbReference type="Proteomes" id="UP000018735">
    <property type="component" value="Chromosome"/>
</dbReference>
<evidence type="ECO:0000313" key="14">
    <source>
        <dbReference type="EMBL" id="AHB99959.1"/>
    </source>
</evidence>
<dbReference type="GO" id="GO:0004488">
    <property type="term" value="F:methylenetetrahydrofolate dehydrogenase (NADP+) activity"/>
    <property type="evidence" value="ECO:0007669"/>
    <property type="project" value="UniProtKB-UniRule"/>
</dbReference>
<dbReference type="Pfam" id="PF00763">
    <property type="entry name" value="THF_DHG_CYH"/>
    <property type="match status" value="1"/>
</dbReference>
<dbReference type="EMBL" id="CP006916">
    <property type="protein sequence ID" value="AHB99959.1"/>
    <property type="molecule type" value="Genomic_DNA"/>
</dbReference>
<dbReference type="CDD" id="cd01080">
    <property type="entry name" value="NAD_bind_m-THF_DH_Cyclohyd"/>
    <property type="match status" value="1"/>
</dbReference>
<dbReference type="SUPFAM" id="SSF51735">
    <property type="entry name" value="NAD(P)-binding Rossmann-fold domains"/>
    <property type="match status" value="1"/>
</dbReference>
<comment type="catalytic activity">
    <reaction evidence="11">
        <text>(6R)-5,10-methylene-5,6,7,8-tetrahydrofolate + NADP(+) = (6R)-5,10-methenyltetrahydrofolate + NADPH</text>
        <dbReference type="Rhea" id="RHEA:22812"/>
        <dbReference type="ChEBI" id="CHEBI:15636"/>
        <dbReference type="ChEBI" id="CHEBI:57455"/>
        <dbReference type="ChEBI" id="CHEBI:57783"/>
        <dbReference type="ChEBI" id="CHEBI:58349"/>
        <dbReference type="EC" id="1.5.1.5"/>
    </reaction>
</comment>
<evidence type="ECO:0000313" key="15">
    <source>
        <dbReference type="Proteomes" id="UP000018735"/>
    </source>
</evidence>
<dbReference type="HOGENOM" id="CLU_034045_2_0_14"/>
<comment type="subunit">
    <text evidence="11">Homodimer.</text>
</comment>
<dbReference type="EC" id="1.5.1.5" evidence="11"/>
<sequence>MFIKLDGTKLSQKLKEDLAKKVNNQKIKLLIIISDPSEASRIYVRNKINYCESLGIQTEVYDLSKIDNTNQFIVKMNQKISLSNPNGVLVQLPIKERLDTNKIIENIPIDLDVDAFLYHRFDQDQKEKVIPCVLNAVLELFKEYQLSFLDKKILLIGNGITANQPIVNYLNEHQINFDLITKENSQLLEEKTKVADLVISAVGKAKFLGNYEFKQGVIFIDIGIDKYFDPEQSKYLVCGDFDYDKLKEIASYGTPTPGGIGPLTIYSLVKNLINLSEIQKVNK</sequence>
<keyword evidence="10 11" id="KW-0511">Multifunctional enzyme</keyword>
<feature type="binding site" evidence="11">
    <location>
        <position position="224"/>
    </location>
    <ligand>
        <name>NADP(+)</name>
        <dbReference type="ChEBI" id="CHEBI:58349"/>
    </ligand>
</feature>
<evidence type="ECO:0000256" key="1">
    <source>
        <dbReference type="ARBA" id="ARBA00004777"/>
    </source>
</evidence>
<dbReference type="HAMAP" id="MF_01576">
    <property type="entry name" value="THF_DHG_CYH"/>
    <property type="match status" value="1"/>
</dbReference>
<evidence type="ECO:0000256" key="6">
    <source>
        <dbReference type="ARBA" id="ARBA00022857"/>
    </source>
</evidence>
<organism evidence="14 15">
    <name type="scientific">Mycoplasmoides gallisepticum S6</name>
    <dbReference type="NCBI Taxonomy" id="1006581"/>
    <lineage>
        <taxon>Bacteria</taxon>
        <taxon>Bacillati</taxon>
        <taxon>Mycoplasmatota</taxon>
        <taxon>Mycoplasmoidales</taxon>
        <taxon>Mycoplasmoidaceae</taxon>
        <taxon>Mycoplasmoides</taxon>
    </lineage>
</organism>
<keyword evidence="4 11" id="KW-0658">Purine biosynthesis</keyword>
<proteinExistence type="inferred from homology"/>
<keyword evidence="7 11" id="KW-0560">Oxidoreductase</keyword>
<dbReference type="EC" id="3.5.4.9" evidence="11"/>
<accession>A0A0F6CLI7</accession>
<dbReference type="KEGG" id="mgz:GCW_04015"/>
<dbReference type="InterPro" id="IPR020630">
    <property type="entry name" value="THF_DH/CycHdrlase_cat_dom"/>
</dbReference>
<evidence type="ECO:0000256" key="9">
    <source>
        <dbReference type="ARBA" id="ARBA00023167"/>
    </source>
</evidence>
<dbReference type="PANTHER" id="PTHR48099:SF5">
    <property type="entry name" value="C-1-TETRAHYDROFOLATE SYNTHASE, CYTOPLASMIC"/>
    <property type="match status" value="1"/>
</dbReference>
<comment type="caution">
    <text evidence="11">Lacks conserved residue(s) required for the propagation of feature annotation.</text>
</comment>
<dbReference type="PANTHER" id="PTHR48099">
    <property type="entry name" value="C-1-TETRAHYDROFOLATE SYNTHASE, CYTOPLASMIC-RELATED"/>
    <property type="match status" value="1"/>
</dbReference>
<reference evidence="14 15" key="1">
    <citation type="journal article" date="2011" name="PLoS ONE">
        <title>Core proteome of the minimal cell: comparative proteomics of three mollicute species.</title>
        <authorList>
            <person name="Fisunov G.Y."/>
            <person name="Alexeev D.G."/>
            <person name="Bazaleev N.A."/>
            <person name="Ladygina V.G."/>
            <person name="Galyamina M.A."/>
            <person name="Kondratov I.G."/>
            <person name="Zhukova N.A."/>
            <person name="Serebryakova M.V."/>
            <person name="Demina I.A."/>
            <person name="Govorun V.M."/>
        </authorList>
    </citation>
    <scope>NUCLEOTIDE SEQUENCE [LARGE SCALE GENOMIC DNA]</scope>
    <source>
        <strain evidence="14 15">S6</strain>
    </source>
</reference>
<keyword evidence="6 11" id="KW-0521">NADP</keyword>
<protein>
    <recommendedName>
        <fullName evidence="11">Bifunctional protein FolD</fullName>
    </recommendedName>
    <domain>
        <recommendedName>
            <fullName evidence="11">Methylenetetrahydrofolate dehydrogenase</fullName>
            <ecNumber evidence="11">1.5.1.5</ecNumber>
        </recommendedName>
    </domain>
    <domain>
        <recommendedName>
            <fullName evidence="11">Methenyltetrahydrofolate cyclohydrolase</fullName>
            <ecNumber evidence="11">3.5.4.9</ecNumber>
        </recommendedName>
    </domain>
</protein>
<comment type="pathway">
    <text evidence="1 11">One-carbon metabolism; tetrahydrofolate interconversion.</text>
</comment>
<evidence type="ECO:0000256" key="3">
    <source>
        <dbReference type="ARBA" id="ARBA00022605"/>
    </source>
</evidence>
<dbReference type="InterPro" id="IPR046346">
    <property type="entry name" value="Aminoacid_DH-like_N_sf"/>
</dbReference>
<dbReference type="Gene3D" id="3.40.50.10860">
    <property type="entry name" value="Leucine Dehydrogenase, chain A, domain 1"/>
    <property type="match status" value="1"/>
</dbReference>
<dbReference type="GO" id="GO:0006164">
    <property type="term" value="P:purine nucleotide biosynthetic process"/>
    <property type="evidence" value="ECO:0007669"/>
    <property type="project" value="UniProtKB-KW"/>
</dbReference>
<dbReference type="eggNOG" id="COG0190">
    <property type="taxonomic scope" value="Bacteria"/>
</dbReference>
<feature type="binding site" evidence="11">
    <location>
        <begin position="157"/>
        <end position="159"/>
    </location>
    <ligand>
        <name>NADP(+)</name>
        <dbReference type="ChEBI" id="CHEBI:58349"/>
    </ligand>
</feature>
<dbReference type="Pfam" id="PF02882">
    <property type="entry name" value="THF_DHG_CYH_C"/>
    <property type="match status" value="1"/>
</dbReference>
<dbReference type="InterPro" id="IPR036291">
    <property type="entry name" value="NAD(P)-bd_dom_sf"/>
</dbReference>
<gene>
    <name evidence="11 14" type="primary">folD</name>
    <name evidence="14" type="ORF">GCW_04015</name>
</gene>
<dbReference type="UniPathway" id="UPA00193"/>
<dbReference type="InterPro" id="IPR020631">
    <property type="entry name" value="THF_DH/CycHdrlase_NAD-bd_dom"/>
</dbReference>
<dbReference type="PRINTS" id="PR00085">
    <property type="entry name" value="THFDHDRGNASE"/>
</dbReference>
<evidence type="ECO:0000256" key="2">
    <source>
        <dbReference type="ARBA" id="ARBA00022563"/>
    </source>
</evidence>
<keyword evidence="3 11" id="KW-0028">Amino-acid biosynthesis</keyword>
<name>A0A0F6CLI7_MYCGL</name>